<accession>A0A7Y4P5K5</accession>
<evidence type="ECO:0000313" key="1">
    <source>
        <dbReference type="EMBL" id="NOL48944.1"/>
    </source>
</evidence>
<name>A0A7Y4P5K5_9BURK</name>
<dbReference type="AlphaFoldDB" id="A0A7Y4P5K5"/>
<dbReference type="PANTHER" id="PTHR22602">
    <property type="entry name" value="TRANSFERASE CAF17, MITOCHONDRIAL-RELATED"/>
    <property type="match status" value="1"/>
</dbReference>
<dbReference type="Gene3D" id="3.30.70.1400">
    <property type="entry name" value="Aminomethyltransferase beta-barrel domains"/>
    <property type="match status" value="1"/>
</dbReference>
<gene>
    <name evidence="1" type="ORF">HKX40_02140</name>
</gene>
<dbReference type="Gene3D" id="2.40.30.160">
    <property type="match status" value="1"/>
</dbReference>
<dbReference type="PANTHER" id="PTHR22602:SF0">
    <property type="entry name" value="TRANSFERASE CAF17, MITOCHONDRIAL-RELATED"/>
    <property type="match status" value="1"/>
</dbReference>
<dbReference type="SUPFAM" id="SSF103025">
    <property type="entry name" value="Folate-binding domain"/>
    <property type="match status" value="1"/>
</dbReference>
<organism evidence="1 2">
    <name type="scientific">Pelistega europaea</name>
    <dbReference type="NCBI Taxonomy" id="106147"/>
    <lineage>
        <taxon>Bacteria</taxon>
        <taxon>Pseudomonadati</taxon>
        <taxon>Pseudomonadota</taxon>
        <taxon>Betaproteobacteria</taxon>
        <taxon>Burkholderiales</taxon>
        <taxon>Alcaligenaceae</taxon>
        <taxon>Pelistega</taxon>
    </lineage>
</organism>
<dbReference type="RefSeq" id="WP_171587932.1">
    <property type="nucleotide sequence ID" value="NZ_JABGBO010000002.1"/>
</dbReference>
<dbReference type="InterPro" id="IPR017703">
    <property type="entry name" value="YgfZ/GCV_T_CS"/>
</dbReference>
<protein>
    <submittedName>
        <fullName evidence="1">Folate-binding protein YgfZ</fullName>
    </submittedName>
</protein>
<dbReference type="Proteomes" id="UP000541421">
    <property type="component" value="Unassembled WGS sequence"/>
</dbReference>
<dbReference type="InterPro" id="IPR045179">
    <property type="entry name" value="YgfZ/GcvT"/>
</dbReference>
<dbReference type="NCBIfam" id="TIGR03317">
    <property type="entry name" value="ygfZ_signature"/>
    <property type="match status" value="1"/>
</dbReference>
<keyword evidence="2" id="KW-1185">Reference proteome</keyword>
<reference evidence="1 2" key="1">
    <citation type="submission" date="2020-05" db="EMBL/GenBank/DDBJ databases">
        <authorList>
            <person name="Niu N."/>
        </authorList>
    </citation>
    <scope>NUCLEOTIDE SEQUENCE [LARGE SCALE GENOMIC DNA]</scope>
    <source>
        <strain evidence="1 2">LMG10982</strain>
    </source>
</reference>
<proteinExistence type="predicted"/>
<evidence type="ECO:0000313" key="2">
    <source>
        <dbReference type="Proteomes" id="UP000541421"/>
    </source>
</evidence>
<sequence length="333" mass="36848">MANTSTSISEDFTMAQYADLDDFALLCFEGEDTLTFLQGQLSQDMRLVKGDTALLASYSNPKGRVFATFLFWQDTQVDSTYYALVRKDIATFLQKRLRMFVLRAKVTISIASAHIRGLWDTKALNLFTNDEISHAINRFKVYARGNNSVLISYPTLPDVYRALYITIVDSTDDAVENDTVVDLSTYQTSSASIWATQDILAAIPWIGEQTKEVFVAQSINLDAIGAINFKKGCYPGQEVIARSHYLGSLKRRSLIGIIEHGNPVDTHTLLGSDIMQGDTPVGQVVNASSADGKTYLLFEVQLNALEQGELALALVPDVSIKVQPVPYPLEKPE</sequence>
<dbReference type="EMBL" id="JABGBO010000002">
    <property type="protein sequence ID" value="NOL48944.1"/>
    <property type="molecule type" value="Genomic_DNA"/>
</dbReference>
<dbReference type="GO" id="GO:0016226">
    <property type="term" value="P:iron-sulfur cluster assembly"/>
    <property type="evidence" value="ECO:0007669"/>
    <property type="project" value="TreeGrafter"/>
</dbReference>
<comment type="caution">
    <text evidence="1">The sequence shown here is derived from an EMBL/GenBank/DDBJ whole genome shotgun (WGS) entry which is preliminary data.</text>
</comment>